<gene>
    <name evidence="2" type="ORF">SDC9_00891</name>
</gene>
<name>A0A644SLA5_9ZZZZ</name>
<accession>A0A644SLA5</accession>
<sequence>MKKPENFKRISASIGAIFYANFFGSHPLKNLFIITDNQLYLHYNFYKIMKNKIWLLAIVALTASACRTPLQVAQVQPQKNTSITSEIAENQNFVSVIAPYKAELEKKMNSKISYTSVDLNKSGDNSNLGNLLADFTYEGAEEWGEKNNIDVDAAVINIGGIRSTIGAGDILTKHIFEVMPFENEVVIVKMKGSDLRGLFQYYLETQKNNPVSHLYIETENGKINQALIDGENVEDDKVYYIATSDYLALGGDNMKFFSKGELISTGIKLRDLFLEYFKKNPEVKANTDIRLNFKGKN</sequence>
<dbReference type="Gene3D" id="3.90.780.10">
    <property type="entry name" value="5'-Nucleotidase, C-terminal domain"/>
    <property type="match status" value="1"/>
</dbReference>
<feature type="domain" description="5'-Nucleotidase C-terminal" evidence="1">
    <location>
        <begin position="120"/>
        <end position="258"/>
    </location>
</feature>
<organism evidence="2">
    <name type="scientific">bioreactor metagenome</name>
    <dbReference type="NCBI Taxonomy" id="1076179"/>
    <lineage>
        <taxon>unclassified sequences</taxon>
        <taxon>metagenomes</taxon>
        <taxon>ecological metagenomes</taxon>
    </lineage>
</organism>
<dbReference type="EMBL" id="VSSQ01000002">
    <property type="protein sequence ID" value="MPL55419.1"/>
    <property type="molecule type" value="Genomic_DNA"/>
</dbReference>
<evidence type="ECO:0000259" key="1">
    <source>
        <dbReference type="Pfam" id="PF02872"/>
    </source>
</evidence>
<dbReference type="InterPro" id="IPR008334">
    <property type="entry name" value="5'-Nucleotdase_C"/>
</dbReference>
<protein>
    <recommendedName>
        <fullName evidence="1">5'-Nucleotidase C-terminal domain-containing protein</fullName>
    </recommendedName>
</protein>
<reference evidence="2" key="1">
    <citation type="submission" date="2019-08" db="EMBL/GenBank/DDBJ databases">
        <authorList>
            <person name="Kucharzyk K."/>
            <person name="Murdoch R.W."/>
            <person name="Higgins S."/>
            <person name="Loffler F."/>
        </authorList>
    </citation>
    <scope>NUCLEOTIDE SEQUENCE</scope>
</reference>
<dbReference type="Pfam" id="PF02872">
    <property type="entry name" value="5_nucleotid_C"/>
    <property type="match status" value="1"/>
</dbReference>
<dbReference type="InterPro" id="IPR036907">
    <property type="entry name" value="5'-Nucleotdase_C_sf"/>
</dbReference>
<comment type="caution">
    <text evidence="2">The sequence shown here is derived from an EMBL/GenBank/DDBJ whole genome shotgun (WGS) entry which is preliminary data.</text>
</comment>
<dbReference type="GO" id="GO:0009166">
    <property type="term" value="P:nucleotide catabolic process"/>
    <property type="evidence" value="ECO:0007669"/>
    <property type="project" value="InterPro"/>
</dbReference>
<dbReference type="PANTHER" id="PTHR11575:SF24">
    <property type="entry name" value="5'-NUCLEOTIDASE"/>
    <property type="match status" value="1"/>
</dbReference>
<dbReference type="GO" id="GO:0030288">
    <property type="term" value="C:outer membrane-bounded periplasmic space"/>
    <property type="evidence" value="ECO:0007669"/>
    <property type="project" value="TreeGrafter"/>
</dbReference>
<evidence type="ECO:0000313" key="2">
    <source>
        <dbReference type="EMBL" id="MPL55419.1"/>
    </source>
</evidence>
<dbReference type="SUPFAM" id="SSF55816">
    <property type="entry name" value="5'-nucleotidase (syn. UDP-sugar hydrolase), C-terminal domain"/>
    <property type="match status" value="1"/>
</dbReference>
<proteinExistence type="predicted"/>
<dbReference type="GO" id="GO:0016787">
    <property type="term" value="F:hydrolase activity"/>
    <property type="evidence" value="ECO:0007669"/>
    <property type="project" value="InterPro"/>
</dbReference>
<dbReference type="AlphaFoldDB" id="A0A644SLA5"/>
<dbReference type="PANTHER" id="PTHR11575">
    <property type="entry name" value="5'-NUCLEOTIDASE-RELATED"/>
    <property type="match status" value="1"/>
</dbReference>
<dbReference type="PRINTS" id="PR01607">
    <property type="entry name" value="APYRASEFAMLY"/>
</dbReference>
<dbReference type="InterPro" id="IPR006179">
    <property type="entry name" value="5_nucleotidase/apyrase"/>
</dbReference>